<dbReference type="AlphaFoldDB" id="A0AAV8UKN6"/>
<dbReference type="SUPFAM" id="SSF50324">
    <property type="entry name" value="Inorganic pyrophosphatase"/>
    <property type="match status" value="1"/>
</dbReference>
<keyword evidence="4" id="KW-0479">Metal-binding</keyword>
<evidence type="ECO:0000256" key="6">
    <source>
        <dbReference type="ARBA" id="ARBA00022842"/>
    </source>
</evidence>
<comment type="cofactor">
    <cofactor evidence="1">
        <name>Mg(2+)</name>
        <dbReference type="ChEBI" id="CHEBI:18420"/>
    </cofactor>
</comment>
<comment type="similarity">
    <text evidence="2">Belongs to the PPase family.</text>
</comment>
<sequence>MMRVQAGFLSSTAVCGRSASLKPSVCRASGSVFQTQRSYRRANLVRANLKTIDEGEQGTLEYRLAFQQDSKKVSPWHDVPLYANDEKTLVNYVNEIPKGTSAKMEIATEEANNPIKQDVKKGALRFYKYSDSLINYGALPQTWEDPNEKNEDTGCNGDNDPVDVIEISADAKPMGAVYAVKPFGILALLDEGETDWKVLAIDAADPNAEKINSVEDANEIYPGLVDKVTDWFRMYKTAEGKGENEYAFGGKAKDTAFTMRIIAETHDSYNKLKAGAIPNEDLSLN</sequence>
<evidence type="ECO:0000313" key="8">
    <source>
        <dbReference type="Proteomes" id="UP001157974"/>
    </source>
</evidence>
<keyword evidence="8" id="KW-1185">Reference proteome</keyword>
<evidence type="ECO:0000256" key="4">
    <source>
        <dbReference type="ARBA" id="ARBA00022723"/>
    </source>
</evidence>
<keyword evidence="5" id="KW-0378">Hydrolase</keyword>
<comment type="caution">
    <text evidence="7">The sequence shown here is derived from an EMBL/GenBank/DDBJ whole genome shotgun (WGS) entry which is preliminary data.</text>
</comment>
<dbReference type="GO" id="GO:0000287">
    <property type="term" value="F:magnesium ion binding"/>
    <property type="evidence" value="ECO:0007669"/>
    <property type="project" value="InterPro"/>
</dbReference>
<gene>
    <name evidence="7" type="ORF">NDN08_006551</name>
</gene>
<dbReference type="EC" id="3.6.1.1" evidence="3"/>
<dbReference type="PANTHER" id="PTHR10286">
    <property type="entry name" value="INORGANIC PYROPHOSPHATASE"/>
    <property type="match status" value="1"/>
</dbReference>
<dbReference type="PROSITE" id="PS00387">
    <property type="entry name" value="PPASE"/>
    <property type="match status" value="1"/>
</dbReference>
<proteinExistence type="inferred from homology"/>
<dbReference type="GO" id="GO:0006796">
    <property type="term" value="P:phosphate-containing compound metabolic process"/>
    <property type="evidence" value="ECO:0007669"/>
    <property type="project" value="InterPro"/>
</dbReference>
<accession>A0AAV8UKN6</accession>
<reference evidence="7 8" key="1">
    <citation type="journal article" date="2023" name="Nat. Commun.">
        <title>Origin of minicircular mitochondrial genomes in red algae.</title>
        <authorList>
            <person name="Lee Y."/>
            <person name="Cho C.H."/>
            <person name="Lee Y.M."/>
            <person name="Park S.I."/>
            <person name="Yang J.H."/>
            <person name="West J.A."/>
            <person name="Bhattacharya D."/>
            <person name="Yoon H.S."/>
        </authorList>
    </citation>
    <scope>NUCLEOTIDE SEQUENCE [LARGE SCALE GENOMIC DNA]</scope>
    <source>
        <strain evidence="7 8">CCMP1338</strain>
        <tissue evidence="7">Whole cell</tissue>
    </source>
</reference>
<dbReference type="Gene3D" id="3.90.80.10">
    <property type="entry name" value="Inorganic pyrophosphatase"/>
    <property type="match status" value="1"/>
</dbReference>
<dbReference type="EMBL" id="JAMWBK010000009">
    <property type="protein sequence ID" value="KAJ8902143.1"/>
    <property type="molecule type" value="Genomic_DNA"/>
</dbReference>
<dbReference type="CDD" id="cd00412">
    <property type="entry name" value="pyrophosphatase"/>
    <property type="match status" value="1"/>
</dbReference>
<evidence type="ECO:0000256" key="5">
    <source>
        <dbReference type="ARBA" id="ARBA00022801"/>
    </source>
</evidence>
<dbReference type="GO" id="GO:0004427">
    <property type="term" value="F:inorganic diphosphate phosphatase activity"/>
    <property type="evidence" value="ECO:0007669"/>
    <property type="project" value="UniProtKB-EC"/>
</dbReference>
<dbReference type="Pfam" id="PF00719">
    <property type="entry name" value="Pyrophosphatase"/>
    <property type="match status" value="1"/>
</dbReference>
<dbReference type="InterPro" id="IPR008162">
    <property type="entry name" value="Pyrophosphatase"/>
</dbReference>
<evidence type="ECO:0000256" key="1">
    <source>
        <dbReference type="ARBA" id="ARBA00001946"/>
    </source>
</evidence>
<evidence type="ECO:0000256" key="3">
    <source>
        <dbReference type="ARBA" id="ARBA00012146"/>
    </source>
</evidence>
<evidence type="ECO:0000256" key="2">
    <source>
        <dbReference type="ARBA" id="ARBA00006220"/>
    </source>
</evidence>
<evidence type="ECO:0000313" key="7">
    <source>
        <dbReference type="EMBL" id="KAJ8902143.1"/>
    </source>
</evidence>
<organism evidence="7 8">
    <name type="scientific">Rhodosorus marinus</name>
    <dbReference type="NCBI Taxonomy" id="101924"/>
    <lineage>
        <taxon>Eukaryota</taxon>
        <taxon>Rhodophyta</taxon>
        <taxon>Stylonematophyceae</taxon>
        <taxon>Stylonematales</taxon>
        <taxon>Stylonemataceae</taxon>
        <taxon>Rhodosorus</taxon>
    </lineage>
</organism>
<name>A0AAV8UKN6_9RHOD</name>
<protein>
    <recommendedName>
        <fullName evidence="3">inorganic diphosphatase</fullName>
        <ecNumber evidence="3">3.6.1.1</ecNumber>
    </recommendedName>
</protein>
<dbReference type="GO" id="GO:0005737">
    <property type="term" value="C:cytoplasm"/>
    <property type="evidence" value="ECO:0007669"/>
    <property type="project" value="InterPro"/>
</dbReference>
<dbReference type="Proteomes" id="UP001157974">
    <property type="component" value="Unassembled WGS sequence"/>
</dbReference>
<keyword evidence="6" id="KW-0460">Magnesium</keyword>
<dbReference type="InterPro" id="IPR036649">
    <property type="entry name" value="Pyrophosphatase_sf"/>
</dbReference>